<keyword evidence="3" id="KW-1185">Reference proteome</keyword>
<gene>
    <name evidence="2" type="ORF">IPOD504_LOCUS12616</name>
</gene>
<organism evidence="2 3">
    <name type="scientific">Iphiclides podalirius</name>
    <name type="common">scarce swallowtail</name>
    <dbReference type="NCBI Taxonomy" id="110791"/>
    <lineage>
        <taxon>Eukaryota</taxon>
        <taxon>Metazoa</taxon>
        <taxon>Ecdysozoa</taxon>
        <taxon>Arthropoda</taxon>
        <taxon>Hexapoda</taxon>
        <taxon>Insecta</taxon>
        <taxon>Pterygota</taxon>
        <taxon>Neoptera</taxon>
        <taxon>Endopterygota</taxon>
        <taxon>Lepidoptera</taxon>
        <taxon>Glossata</taxon>
        <taxon>Ditrysia</taxon>
        <taxon>Papilionoidea</taxon>
        <taxon>Papilionidae</taxon>
        <taxon>Papilioninae</taxon>
        <taxon>Iphiclides</taxon>
    </lineage>
</organism>
<feature type="chain" id="PRO_5047317399" evidence="1">
    <location>
        <begin position="19"/>
        <end position="111"/>
    </location>
</feature>
<dbReference type="EMBL" id="OW152815">
    <property type="protein sequence ID" value="CAH2063653.1"/>
    <property type="molecule type" value="Genomic_DNA"/>
</dbReference>
<feature type="non-terminal residue" evidence="2">
    <location>
        <position position="1"/>
    </location>
</feature>
<evidence type="ECO:0000313" key="3">
    <source>
        <dbReference type="Proteomes" id="UP000837857"/>
    </source>
</evidence>
<dbReference type="Proteomes" id="UP000837857">
    <property type="component" value="Chromosome 3"/>
</dbReference>
<protein>
    <submittedName>
        <fullName evidence="2">Uncharacterized protein</fullName>
    </submittedName>
</protein>
<keyword evidence="1" id="KW-0732">Signal</keyword>
<feature type="signal peptide" evidence="1">
    <location>
        <begin position="1"/>
        <end position="18"/>
    </location>
</feature>
<evidence type="ECO:0000256" key="1">
    <source>
        <dbReference type="SAM" id="SignalP"/>
    </source>
</evidence>
<sequence>MKYLCQVLAIAWLTFAQASVLINIIDNGTKEITNLANGSLSSNLDPDNTNKLTTCNAKSCVFSCQILNFSDGRCKDDICECIRVYKLRQNDINKSQHIDVNVTSFKTSKVD</sequence>
<name>A0ABN8ISR6_9NEOP</name>
<accession>A0ABN8ISR6</accession>
<reference evidence="2" key="1">
    <citation type="submission" date="2022-03" db="EMBL/GenBank/DDBJ databases">
        <authorList>
            <person name="Martin H S."/>
        </authorList>
    </citation>
    <scope>NUCLEOTIDE SEQUENCE</scope>
</reference>
<proteinExistence type="predicted"/>
<evidence type="ECO:0000313" key="2">
    <source>
        <dbReference type="EMBL" id="CAH2063653.1"/>
    </source>
</evidence>